<proteinExistence type="predicted"/>
<dbReference type="PANTHER" id="PTHR43157">
    <property type="entry name" value="PHOSPHATIDYLINOSITOL-GLYCAN BIOSYNTHESIS CLASS F PROTEIN-RELATED"/>
    <property type="match status" value="1"/>
</dbReference>
<comment type="caution">
    <text evidence="2">The sequence shown here is derived from an EMBL/GenBank/DDBJ whole genome shotgun (WGS) entry which is preliminary data.</text>
</comment>
<evidence type="ECO:0000313" key="3">
    <source>
        <dbReference type="Proteomes" id="UP000007115"/>
    </source>
</evidence>
<accession>G9N0P6</accession>
<dbReference type="PRINTS" id="PR00081">
    <property type="entry name" value="GDHRDH"/>
</dbReference>
<dbReference type="OMA" id="FNPGNLQ"/>
<dbReference type="STRING" id="413071.G9N0P6"/>
<evidence type="ECO:0008006" key="4">
    <source>
        <dbReference type="Google" id="ProtNLM"/>
    </source>
</evidence>
<name>G9N0P6_HYPVG</name>
<keyword evidence="1" id="KW-0560">Oxidoreductase</keyword>
<dbReference type="Proteomes" id="UP000007115">
    <property type="component" value="Unassembled WGS sequence"/>
</dbReference>
<dbReference type="EMBL" id="ABDF02000082">
    <property type="protein sequence ID" value="EHK19928.1"/>
    <property type="molecule type" value="Genomic_DNA"/>
</dbReference>
<dbReference type="Pfam" id="PF00106">
    <property type="entry name" value="adh_short"/>
    <property type="match status" value="1"/>
</dbReference>
<dbReference type="GO" id="GO:0016491">
    <property type="term" value="F:oxidoreductase activity"/>
    <property type="evidence" value="ECO:0007669"/>
    <property type="project" value="UniProtKB-KW"/>
</dbReference>
<dbReference type="GeneID" id="25789741"/>
<dbReference type="eggNOG" id="KOG1208">
    <property type="taxonomic scope" value="Eukaryota"/>
</dbReference>
<dbReference type="VEuPathDB" id="FungiDB:TRIVIDRAFT_193305"/>
<evidence type="ECO:0000256" key="1">
    <source>
        <dbReference type="ARBA" id="ARBA00023002"/>
    </source>
</evidence>
<dbReference type="PANTHER" id="PTHR43157:SF68">
    <property type="entry name" value="RETINOL DEHYDROGENASE 13"/>
    <property type="match status" value="1"/>
</dbReference>
<dbReference type="Gene3D" id="3.40.50.720">
    <property type="entry name" value="NAD(P)-binding Rossmann-like Domain"/>
    <property type="match status" value="1"/>
</dbReference>
<dbReference type="HOGENOM" id="CLU_010194_44_6_1"/>
<dbReference type="InterPro" id="IPR036291">
    <property type="entry name" value="NAD(P)-bd_dom_sf"/>
</dbReference>
<gene>
    <name evidence="2" type="ORF">TRIVIDRAFT_193305</name>
</gene>
<dbReference type="SUPFAM" id="SSF51735">
    <property type="entry name" value="NAD(P)-binding Rossmann-fold domains"/>
    <property type="match status" value="1"/>
</dbReference>
<dbReference type="OrthoDB" id="191139at2759"/>
<reference evidence="2 3" key="1">
    <citation type="journal article" date="2011" name="Genome Biol.">
        <title>Comparative genome sequence analysis underscores mycoparasitism as the ancestral life style of Trichoderma.</title>
        <authorList>
            <person name="Kubicek C.P."/>
            <person name="Herrera-Estrella A."/>
            <person name="Seidl-Seiboth V."/>
            <person name="Martinez D.A."/>
            <person name="Druzhinina I.S."/>
            <person name="Thon M."/>
            <person name="Zeilinger S."/>
            <person name="Casas-Flores S."/>
            <person name="Horwitz B.A."/>
            <person name="Mukherjee P.K."/>
            <person name="Mukherjee M."/>
            <person name="Kredics L."/>
            <person name="Alcaraz L.D."/>
            <person name="Aerts A."/>
            <person name="Antal Z."/>
            <person name="Atanasova L."/>
            <person name="Cervantes-Badillo M.G."/>
            <person name="Challacombe J."/>
            <person name="Chertkov O."/>
            <person name="McCluskey K."/>
            <person name="Coulpier F."/>
            <person name="Deshpande N."/>
            <person name="von Doehren H."/>
            <person name="Ebbole D.J."/>
            <person name="Esquivel-Naranjo E.U."/>
            <person name="Fekete E."/>
            <person name="Flipphi M."/>
            <person name="Glaser F."/>
            <person name="Gomez-Rodriguez E.Y."/>
            <person name="Gruber S."/>
            <person name="Han C."/>
            <person name="Henrissat B."/>
            <person name="Hermosa R."/>
            <person name="Hernandez-Onate M."/>
            <person name="Karaffa L."/>
            <person name="Kosti I."/>
            <person name="Le Crom S."/>
            <person name="Lindquist E."/>
            <person name="Lucas S."/>
            <person name="Luebeck M."/>
            <person name="Luebeck P.S."/>
            <person name="Margeot A."/>
            <person name="Metz B."/>
            <person name="Misra M."/>
            <person name="Nevalainen H."/>
            <person name="Omann M."/>
            <person name="Packer N."/>
            <person name="Perrone G."/>
            <person name="Uresti-Rivera E.E."/>
            <person name="Salamov A."/>
            <person name="Schmoll M."/>
            <person name="Seiboth B."/>
            <person name="Shapiro H."/>
            <person name="Sukno S."/>
            <person name="Tamayo-Ramos J.A."/>
            <person name="Tisch D."/>
            <person name="Wiest A."/>
            <person name="Wilkinson H.H."/>
            <person name="Zhang M."/>
            <person name="Coutinho P.M."/>
            <person name="Kenerley C.M."/>
            <person name="Monte E."/>
            <person name="Baker S.E."/>
            <person name="Grigoriev I.V."/>
        </authorList>
    </citation>
    <scope>NUCLEOTIDE SEQUENCE [LARGE SCALE GENOMIC DNA]</scope>
    <source>
        <strain evidence="3">Gv29-8 / FGSC 10586</strain>
    </source>
</reference>
<dbReference type="AlphaFoldDB" id="G9N0P6"/>
<keyword evidence="3" id="KW-1185">Reference proteome</keyword>
<sequence>MATAWLTQMRPPQPKFTEANVENLSGKVYIVTGGNAGVGKELVAMLHAKHATVYVAARSEERAAAAIESIRSANPSSTGHLKFLKLDLADLVSVSNAAKSFLESAKSLDVLFNNAGVMHPPEGSKTKQGYELQLGVHNIGAVHFTELLTPLLAKTASSYSAVGKEGCVRVIWVSSLTAERSPLGGVDLTNMDYSKRDESKYTKYSVSKAGVYYQGTEYAKRHKHEGIISLPLNPGNLKSDLQRHHPGLAFKVISAAILYPATNGAYTELFGGLSPDITLAESGTYIIPWGRFAKIRSDLDEGSRSISEGGTGIAEKWYDWCLEQAKPYI</sequence>
<organism evidence="2 3">
    <name type="scientific">Hypocrea virens (strain Gv29-8 / FGSC 10586)</name>
    <name type="common">Gliocladium virens</name>
    <name type="synonym">Trichoderma virens</name>
    <dbReference type="NCBI Taxonomy" id="413071"/>
    <lineage>
        <taxon>Eukaryota</taxon>
        <taxon>Fungi</taxon>
        <taxon>Dikarya</taxon>
        <taxon>Ascomycota</taxon>
        <taxon>Pezizomycotina</taxon>
        <taxon>Sordariomycetes</taxon>
        <taxon>Hypocreomycetidae</taxon>
        <taxon>Hypocreales</taxon>
        <taxon>Hypocreaceae</taxon>
        <taxon>Trichoderma</taxon>
    </lineage>
</organism>
<dbReference type="RefSeq" id="XP_013954122.1">
    <property type="nucleotide sequence ID" value="XM_014098647.1"/>
</dbReference>
<dbReference type="InterPro" id="IPR002347">
    <property type="entry name" value="SDR_fam"/>
</dbReference>
<dbReference type="InParanoid" id="G9N0P6"/>
<protein>
    <recommendedName>
        <fullName evidence="4">Short-chain dehydrogenase</fullName>
    </recommendedName>
</protein>
<evidence type="ECO:0000313" key="2">
    <source>
        <dbReference type="EMBL" id="EHK19928.1"/>
    </source>
</evidence>